<dbReference type="CDD" id="cd06464">
    <property type="entry name" value="ACD_sHsps-like"/>
    <property type="match status" value="1"/>
</dbReference>
<keyword evidence="7" id="KW-1185">Reference proteome</keyword>
<proteinExistence type="inferred from homology"/>
<evidence type="ECO:0000256" key="1">
    <source>
        <dbReference type="ARBA" id="ARBA00022946"/>
    </source>
</evidence>
<dbReference type="InParanoid" id="A0A2G5CXN2"/>
<dbReference type="Proteomes" id="UP000230069">
    <property type="component" value="Unassembled WGS sequence"/>
</dbReference>
<dbReference type="InterPro" id="IPR044656">
    <property type="entry name" value="HSP14.7/HSP23.5/HSP23.6-like"/>
</dbReference>
<evidence type="ECO:0000256" key="2">
    <source>
        <dbReference type="ARBA" id="ARBA00023016"/>
    </source>
</evidence>
<dbReference type="PROSITE" id="PS01031">
    <property type="entry name" value="SHSP"/>
    <property type="match status" value="1"/>
</dbReference>
<evidence type="ECO:0000313" key="6">
    <source>
        <dbReference type="EMBL" id="PIA35687.1"/>
    </source>
</evidence>
<name>A0A2G5CXN2_AQUCA</name>
<evidence type="ECO:0000259" key="5">
    <source>
        <dbReference type="PROSITE" id="PS01031"/>
    </source>
</evidence>
<evidence type="ECO:0000256" key="4">
    <source>
        <dbReference type="RuleBase" id="RU003616"/>
    </source>
</evidence>
<keyword evidence="2" id="KW-0346">Stress response</keyword>
<dbReference type="OrthoDB" id="1431247at2759"/>
<dbReference type="InterPro" id="IPR002068">
    <property type="entry name" value="A-crystallin/Hsp20_dom"/>
</dbReference>
<evidence type="ECO:0000313" key="7">
    <source>
        <dbReference type="Proteomes" id="UP000230069"/>
    </source>
</evidence>
<dbReference type="PANTHER" id="PTHR46991">
    <property type="entry name" value="23.5 KDA HEAT SHOCK PROTEIN, MITOCHONDRIAL"/>
    <property type="match status" value="1"/>
</dbReference>
<dbReference type="SUPFAM" id="SSF49764">
    <property type="entry name" value="HSP20-like chaperones"/>
    <property type="match status" value="1"/>
</dbReference>
<reference evidence="6 7" key="1">
    <citation type="submission" date="2017-09" db="EMBL/GenBank/DDBJ databases">
        <title>WGS assembly of Aquilegia coerulea Goldsmith.</title>
        <authorList>
            <person name="Hodges S."/>
            <person name="Kramer E."/>
            <person name="Nordborg M."/>
            <person name="Tomkins J."/>
            <person name="Borevitz J."/>
            <person name="Derieg N."/>
            <person name="Yan J."/>
            <person name="Mihaltcheva S."/>
            <person name="Hayes R.D."/>
            <person name="Rokhsar D."/>
        </authorList>
    </citation>
    <scope>NUCLEOTIDE SEQUENCE [LARGE SCALE GENOMIC DNA]</scope>
    <source>
        <strain evidence="7">cv. Goldsmith</strain>
    </source>
</reference>
<dbReference type="EMBL" id="KZ305052">
    <property type="protein sequence ID" value="PIA35687.1"/>
    <property type="molecule type" value="Genomic_DNA"/>
</dbReference>
<dbReference type="STRING" id="218851.A0A2G5CXN2"/>
<dbReference type="AlphaFoldDB" id="A0A2G5CXN2"/>
<dbReference type="PANTHER" id="PTHR46991:SF11">
    <property type="entry name" value="SMALL HEAT SHOCK PROTEIN HSPF"/>
    <property type="match status" value="1"/>
</dbReference>
<evidence type="ECO:0000256" key="3">
    <source>
        <dbReference type="PROSITE-ProRule" id="PRU00285"/>
    </source>
</evidence>
<dbReference type="Gene3D" id="2.60.40.790">
    <property type="match status" value="1"/>
</dbReference>
<accession>A0A2G5CXN2</accession>
<keyword evidence="1" id="KW-0809">Transit peptide</keyword>
<dbReference type="Pfam" id="PF00011">
    <property type="entry name" value="HSP20"/>
    <property type="match status" value="1"/>
</dbReference>
<organism evidence="6 7">
    <name type="scientific">Aquilegia coerulea</name>
    <name type="common">Rocky mountain columbine</name>
    <dbReference type="NCBI Taxonomy" id="218851"/>
    <lineage>
        <taxon>Eukaryota</taxon>
        <taxon>Viridiplantae</taxon>
        <taxon>Streptophyta</taxon>
        <taxon>Embryophyta</taxon>
        <taxon>Tracheophyta</taxon>
        <taxon>Spermatophyta</taxon>
        <taxon>Magnoliopsida</taxon>
        <taxon>Ranunculales</taxon>
        <taxon>Ranunculaceae</taxon>
        <taxon>Thalictroideae</taxon>
        <taxon>Aquilegia</taxon>
    </lineage>
</organism>
<gene>
    <name evidence="6" type="ORF">AQUCO_03500203v1</name>
</gene>
<feature type="domain" description="SHSP" evidence="5">
    <location>
        <begin position="1"/>
        <end position="85"/>
    </location>
</feature>
<protein>
    <recommendedName>
        <fullName evidence="5">SHSP domain-containing protein</fullName>
    </recommendedName>
</protein>
<dbReference type="InterPro" id="IPR008978">
    <property type="entry name" value="HSP20-like_chaperone"/>
</dbReference>
<comment type="similarity">
    <text evidence="3 4">Belongs to the small heat shock protein (HSP20) family.</text>
</comment>
<sequence>MPGLGKEDVKVMIEKNNLVVKGEEKQEETSYDGEKGRKYCCKIKFEPELFKIKKIKAEMKDGLLKVVLPMLKEEERKDIIHIKVD</sequence>